<reference evidence="2" key="1">
    <citation type="submission" date="2023-01" db="EMBL/GenBank/DDBJ databases">
        <title>Key to firefly adult light organ development and bioluminescence: homeobox transcription factors regulate luciferase expression and transportation to peroxisome.</title>
        <authorList>
            <person name="Fu X."/>
        </authorList>
    </citation>
    <scope>NUCLEOTIDE SEQUENCE [LARGE SCALE GENOMIC DNA]</scope>
</reference>
<evidence type="ECO:0000313" key="2">
    <source>
        <dbReference type="Proteomes" id="UP001353858"/>
    </source>
</evidence>
<name>A0AAN7SSE4_9COLE</name>
<protein>
    <submittedName>
        <fullName evidence="1">Uncharacterized protein</fullName>
    </submittedName>
</protein>
<comment type="caution">
    <text evidence="1">The sequence shown here is derived from an EMBL/GenBank/DDBJ whole genome shotgun (WGS) entry which is preliminary data.</text>
</comment>
<dbReference type="AlphaFoldDB" id="A0AAN7SSE4"/>
<dbReference type="EMBL" id="JARPUR010000001">
    <property type="protein sequence ID" value="KAK4883920.1"/>
    <property type="molecule type" value="Genomic_DNA"/>
</dbReference>
<proteinExistence type="predicted"/>
<gene>
    <name evidence="1" type="ORF">RN001_000191</name>
</gene>
<accession>A0AAN7SSE4</accession>
<evidence type="ECO:0000313" key="1">
    <source>
        <dbReference type="EMBL" id="KAK4883920.1"/>
    </source>
</evidence>
<sequence length="131" mass="15177">MRTYKRKTEKGKTPPDIIQRAVRTVLNEDRYVVKAKSQNENSVEINLERVGYFNGQTVFSEEQKTVLADYLKRACDIYYGLTPKELRKFAYQYATANNLQVPGSWTKNKIAGADWYTAFIKRNNTLSLKTP</sequence>
<organism evidence="1 2">
    <name type="scientific">Aquatica leii</name>
    <dbReference type="NCBI Taxonomy" id="1421715"/>
    <lineage>
        <taxon>Eukaryota</taxon>
        <taxon>Metazoa</taxon>
        <taxon>Ecdysozoa</taxon>
        <taxon>Arthropoda</taxon>
        <taxon>Hexapoda</taxon>
        <taxon>Insecta</taxon>
        <taxon>Pterygota</taxon>
        <taxon>Neoptera</taxon>
        <taxon>Endopterygota</taxon>
        <taxon>Coleoptera</taxon>
        <taxon>Polyphaga</taxon>
        <taxon>Elateriformia</taxon>
        <taxon>Elateroidea</taxon>
        <taxon>Lampyridae</taxon>
        <taxon>Luciolinae</taxon>
        <taxon>Aquatica</taxon>
    </lineage>
</organism>
<keyword evidence="2" id="KW-1185">Reference proteome</keyword>
<dbReference type="Proteomes" id="UP001353858">
    <property type="component" value="Unassembled WGS sequence"/>
</dbReference>